<comment type="caution">
    <text evidence="2">The sequence shown here is derived from an EMBL/GenBank/DDBJ whole genome shotgun (WGS) entry which is preliminary data.</text>
</comment>
<organism evidence="2 3">
    <name type="scientific">Candidatus Uhrbacteria bacterium CG_4_9_14_3_um_filter_41_35</name>
    <dbReference type="NCBI Taxonomy" id="1975034"/>
    <lineage>
        <taxon>Bacteria</taxon>
        <taxon>Candidatus Uhriibacteriota</taxon>
    </lineage>
</organism>
<evidence type="ECO:0000256" key="1">
    <source>
        <dbReference type="SAM" id="Phobius"/>
    </source>
</evidence>
<accession>A0A2M7XFX7</accession>
<sequence length="208" mass="22883">MKYKNMNEHKRSSVGECGHCEHKSLMAVAGVILIMMLFMSVMMFVSILGDRDLSRDGFGMMDRGDFENMINVRDRISGNSSQTAMGSVEVGDRNGMMGEWTAVEVTNLDDIVMQILSPATKDKYLATSVPVNYSRAHFGMNDVNIAPDGLSAGVFVYLSKDLGTEGNLETNLPFYILVEGRPALGSADIGLIETWYGPFSGKIMKMIQ</sequence>
<gene>
    <name evidence="2" type="ORF">CO173_02610</name>
</gene>
<keyword evidence="1" id="KW-1133">Transmembrane helix</keyword>
<dbReference type="AlphaFoldDB" id="A0A2M7XFX7"/>
<protein>
    <submittedName>
        <fullName evidence="2">Uncharacterized protein</fullName>
    </submittedName>
</protein>
<reference evidence="3" key="1">
    <citation type="submission" date="2017-09" db="EMBL/GenBank/DDBJ databases">
        <title>Depth-based differentiation of microbial function through sediment-hosted aquifers and enrichment of novel symbionts in the deep terrestrial subsurface.</title>
        <authorList>
            <person name="Probst A.J."/>
            <person name="Ladd B."/>
            <person name="Jarett J.K."/>
            <person name="Geller-Mcgrath D.E."/>
            <person name="Sieber C.M.K."/>
            <person name="Emerson J.B."/>
            <person name="Anantharaman K."/>
            <person name="Thomas B.C."/>
            <person name="Malmstrom R."/>
            <person name="Stieglmeier M."/>
            <person name="Klingl A."/>
            <person name="Woyke T."/>
            <person name="Ryan C.M."/>
            <person name="Banfield J.F."/>
        </authorList>
    </citation>
    <scope>NUCLEOTIDE SEQUENCE [LARGE SCALE GENOMIC DNA]</scope>
</reference>
<proteinExistence type="predicted"/>
<dbReference type="Proteomes" id="UP000231263">
    <property type="component" value="Unassembled WGS sequence"/>
</dbReference>
<feature type="transmembrane region" description="Helical" evidence="1">
    <location>
        <begin position="25"/>
        <end position="48"/>
    </location>
</feature>
<dbReference type="EMBL" id="PFWT01000009">
    <property type="protein sequence ID" value="PJA46636.1"/>
    <property type="molecule type" value="Genomic_DNA"/>
</dbReference>
<keyword evidence="1" id="KW-0472">Membrane</keyword>
<keyword evidence="1" id="KW-0812">Transmembrane</keyword>
<name>A0A2M7XFX7_9BACT</name>
<evidence type="ECO:0000313" key="3">
    <source>
        <dbReference type="Proteomes" id="UP000231263"/>
    </source>
</evidence>
<evidence type="ECO:0000313" key="2">
    <source>
        <dbReference type="EMBL" id="PJA46636.1"/>
    </source>
</evidence>